<gene>
    <name evidence="1" type="ORF">QX233_12765</name>
</gene>
<comment type="caution">
    <text evidence="1">The sequence shown here is derived from an EMBL/GenBank/DDBJ whole genome shotgun (WGS) entry which is preliminary data.</text>
</comment>
<proteinExistence type="predicted"/>
<reference evidence="1" key="1">
    <citation type="submission" date="2023-06" db="EMBL/GenBank/DDBJ databases">
        <title>Two Chryseobacterium gambrini strains from China.</title>
        <authorList>
            <person name="Zeng J."/>
            <person name="Wu Y."/>
        </authorList>
    </citation>
    <scope>NUCLEOTIDE SEQUENCE</scope>
    <source>
        <strain evidence="1">SQ219</strain>
    </source>
</reference>
<evidence type="ECO:0000313" key="2">
    <source>
        <dbReference type="Proteomes" id="UP001225933"/>
    </source>
</evidence>
<dbReference type="PANTHER" id="PTHR36175">
    <property type="entry name" value="CYANOPHYCINASE"/>
    <property type="match status" value="1"/>
</dbReference>
<dbReference type="RefSeq" id="WP_214590073.1">
    <property type="nucleotide sequence ID" value="NZ_JAUHGV010000015.1"/>
</dbReference>
<evidence type="ECO:0008006" key="3">
    <source>
        <dbReference type="Google" id="ProtNLM"/>
    </source>
</evidence>
<accession>A0AAJ1VJQ4</accession>
<sequence length="274" mass="31021">MNKGTFAHPKGRLIIAGGKVQKEVHDTEEFFPIREVLKLLYGQKDEEIAVIIFSQDSEPKEKISALLSDHGFADVLFIDPENYQHEHLLKLSSAKAVFLTGNKTELCENFKKSSLSEIVYQKYCTEEDFTVASTDDIAMFIPKITVSPSFEEEGLNYISNCIIDNQFAHGLRFRNLVKAVIQHPECLGFGIGMEMILIIEKGYRISCIGNGSVMVVNAKYIKKRRLKKGASVYMKNLKGHILIPGSVLNLHNGKIMNEQIFDYNLNFTNRNIII</sequence>
<protein>
    <recommendedName>
        <fullName evidence="3">Cyanophycinase</fullName>
    </recommendedName>
</protein>
<dbReference type="EMBL" id="JAUHGV010000015">
    <property type="protein sequence ID" value="MDN4013340.1"/>
    <property type="molecule type" value="Genomic_DNA"/>
</dbReference>
<dbReference type="PANTHER" id="PTHR36175:SF1">
    <property type="entry name" value="CYANOPHYCINASE"/>
    <property type="match status" value="1"/>
</dbReference>
<dbReference type="InterPro" id="IPR029062">
    <property type="entry name" value="Class_I_gatase-like"/>
</dbReference>
<dbReference type="Proteomes" id="UP001225933">
    <property type="component" value="Unassembled WGS sequence"/>
</dbReference>
<organism evidence="1 2">
    <name type="scientific">Chryseobacterium gambrini</name>
    <dbReference type="NCBI Taxonomy" id="373672"/>
    <lineage>
        <taxon>Bacteria</taxon>
        <taxon>Pseudomonadati</taxon>
        <taxon>Bacteroidota</taxon>
        <taxon>Flavobacteriia</taxon>
        <taxon>Flavobacteriales</taxon>
        <taxon>Weeksellaceae</taxon>
        <taxon>Chryseobacterium group</taxon>
        <taxon>Chryseobacterium</taxon>
    </lineage>
</organism>
<dbReference type="Gene3D" id="3.40.50.880">
    <property type="match status" value="1"/>
</dbReference>
<name>A0AAJ1VJQ4_9FLAO</name>
<evidence type="ECO:0000313" key="1">
    <source>
        <dbReference type="EMBL" id="MDN4013340.1"/>
    </source>
</evidence>
<dbReference type="AlphaFoldDB" id="A0AAJ1VJQ4"/>